<protein>
    <submittedName>
        <fullName evidence="1">Acyl-CoA dehydrogenase</fullName>
    </submittedName>
</protein>
<dbReference type="GO" id="GO:0019171">
    <property type="term" value="F:(3R)-hydroxyacyl-[acyl-carrier-protein] dehydratase activity"/>
    <property type="evidence" value="ECO:0007669"/>
    <property type="project" value="TreeGrafter"/>
</dbReference>
<dbReference type="PANTHER" id="PTHR28152">
    <property type="entry name" value="HYDROXYACYL-THIOESTER DEHYDRATASE TYPE 2, MITOCHONDRIAL"/>
    <property type="match status" value="1"/>
</dbReference>
<accession>A0A5R9QP75</accession>
<dbReference type="Proteomes" id="UP000306635">
    <property type="component" value="Unassembled WGS sequence"/>
</dbReference>
<reference evidence="1 2" key="1">
    <citation type="submission" date="2019-04" db="EMBL/GenBank/DDBJ databases">
        <authorList>
            <person name="Li M."/>
        </authorList>
    </citation>
    <scope>NUCLEOTIDE SEQUENCE [LARGE SCALE GENOMIC DNA]</scope>
    <source>
        <strain evidence="1 2">LAM1902</strain>
    </source>
</reference>
<dbReference type="Gene3D" id="3.10.129.10">
    <property type="entry name" value="Hotdog Thioesterase"/>
    <property type="match status" value="1"/>
</dbReference>
<name>A0A5R9QP75_9PSED</name>
<evidence type="ECO:0000313" key="1">
    <source>
        <dbReference type="EMBL" id="TLX71313.1"/>
    </source>
</evidence>
<dbReference type="AlphaFoldDB" id="A0A5R9QP75"/>
<dbReference type="OrthoDB" id="7183822at2"/>
<dbReference type="InterPro" id="IPR029069">
    <property type="entry name" value="HotDog_dom_sf"/>
</dbReference>
<evidence type="ECO:0000313" key="2">
    <source>
        <dbReference type="Proteomes" id="UP000306635"/>
    </source>
</evidence>
<dbReference type="PANTHER" id="PTHR28152:SF1">
    <property type="entry name" value="HYDROXYACYL-THIOESTER DEHYDRATASE TYPE 2, MITOCHONDRIAL"/>
    <property type="match status" value="1"/>
</dbReference>
<sequence>MAYVSIDEQYLKQWVGRQERQRDRLTLAPLNALAATLDREERGYVAGASVPALWHWLYFLPIARQSAISSDGHPQRGGFLPPVSLPRRMWAGGRLRFYDALPVDAEVERLSTILDVSHKSGRSGDLVFVKVRHELSHAGDVLVREEQDIVYRDPPRPGDPLPAPQAAPERAKWSREVVPDPVLLFRYSALTFNGHRIHYDRPYAMHDEGYPGLVVHGPLIATLLMNLLRDELPQARVVGFSFRAVRPLFDTRAFRVCAKPEANGSSIQLWAEDADGFLCMDAQAELA</sequence>
<dbReference type="SUPFAM" id="SSF54637">
    <property type="entry name" value="Thioesterase/thiol ester dehydrase-isomerase"/>
    <property type="match status" value="2"/>
</dbReference>
<keyword evidence="2" id="KW-1185">Reference proteome</keyword>
<proteinExistence type="predicted"/>
<dbReference type="InterPro" id="IPR052741">
    <property type="entry name" value="Mitochondrial_HTD2"/>
</dbReference>
<organism evidence="1 2">
    <name type="scientific">Pseudomonas nicosulfuronedens</name>
    <dbReference type="NCBI Taxonomy" id="2571105"/>
    <lineage>
        <taxon>Bacteria</taxon>
        <taxon>Pseudomonadati</taxon>
        <taxon>Pseudomonadota</taxon>
        <taxon>Gammaproteobacteria</taxon>
        <taxon>Pseudomonadales</taxon>
        <taxon>Pseudomonadaceae</taxon>
        <taxon>Pseudomonas</taxon>
    </lineage>
</organism>
<gene>
    <name evidence="1" type="ORF">FAS41_25375</name>
</gene>
<comment type="caution">
    <text evidence="1">The sequence shown here is derived from an EMBL/GenBank/DDBJ whole genome shotgun (WGS) entry which is preliminary data.</text>
</comment>
<dbReference type="EMBL" id="SWDV01000041">
    <property type="protein sequence ID" value="TLX71313.1"/>
    <property type="molecule type" value="Genomic_DNA"/>
</dbReference>